<dbReference type="GO" id="GO:0008081">
    <property type="term" value="F:phosphoric diester hydrolase activity"/>
    <property type="evidence" value="ECO:0007669"/>
    <property type="project" value="UniProtKB-ARBA"/>
</dbReference>
<keyword evidence="3" id="KW-1185">Reference proteome</keyword>
<dbReference type="RefSeq" id="WP_153116864.1">
    <property type="nucleotide sequence ID" value="NZ_JACIGE010000008.1"/>
</dbReference>
<protein>
    <submittedName>
        <fullName evidence="2">Putative nucleotidyltransferase with HDIG domain</fullName>
    </submittedName>
</protein>
<proteinExistence type="predicted"/>
<sequence length="403" mass="44746">MIKKIRVEQVRVGMYVHDFNAGWLDHPFARNRMKIASDEELHKLAASGIREIFIDTARGVDVADAPTREEAAAATEVSLLALDTAPRSAVRVALADELTRAKSVFAEGTRAIRTVMEDARLGRQLEIEAMSPVVEKIAASIIRNSNAMMSMRRLKHLDDYTYLHSVAVCTMLAAFARELDMELADIHSMALGGLLHDIGKARVSAAILNKPKRLTEKEFIHVKSHVVLGADMLRQMPGVPPLAFAVLELHHERFDGTGYPQALSGEQISVAGRMAAIVDVYDSITSERCYQAAISPAEAIRKLFEWSHHHFDSQLVQRFVRSVGIYPVGTLVRLESGRLGIVVEQRESSLLTPVVRVIFDARRNYYIPPENVDLSRPLGAGGGDRIVGHESPATWKIELDRFL</sequence>
<dbReference type="NCBIfam" id="TIGR00277">
    <property type="entry name" value="HDIG"/>
    <property type="match status" value="1"/>
</dbReference>
<evidence type="ECO:0000259" key="1">
    <source>
        <dbReference type="PROSITE" id="PS51832"/>
    </source>
</evidence>
<dbReference type="SUPFAM" id="SSF109604">
    <property type="entry name" value="HD-domain/PDEase-like"/>
    <property type="match status" value="1"/>
</dbReference>
<dbReference type="Proteomes" id="UP000587070">
    <property type="component" value="Unassembled WGS sequence"/>
</dbReference>
<dbReference type="InterPro" id="IPR006675">
    <property type="entry name" value="HDIG_dom"/>
</dbReference>
<name>A0A840G7Z3_RHOTE</name>
<evidence type="ECO:0000313" key="3">
    <source>
        <dbReference type="Proteomes" id="UP000587070"/>
    </source>
</evidence>
<dbReference type="Gene3D" id="1.10.3210.10">
    <property type="entry name" value="Hypothetical protein af1432"/>
    <property type="match status" value="1"/>
</dbReference>
<dbReference type="PANTHER" id="PTHR43155">
    <property type="entry name" value="CYCLIC DI-GMP PHOSPHODIESTERASE PA4108-RELATED"/>
    <property type="match status" value="1"/>
</dbReference>
<organism evidence="2 3">
    <name type="scientific">Rhodocyclus tenuis</name>
    <name type="common">Rhodospirillum tenue</name>
    <dbReference type="NCBI Taxonomy" id="1066"/>
    <lineage>
        <taxon>Bacteria</taxon>
        <taxon>Pseudomonadati</taxon>
        <taxon>Pseudomonadota</taxon>
        <taxon>Betaproteobacteria</taxon>
        <taxon>Rhodocyclales</taxon>
        <taxon>Rhodocyclaceae</taxon>
        <taxon>Rhodocyclus</taxon>
    </lineage>
</organism>
<dbReference type="GO" id="GO:0016740">
    <property type="term" value="F:transferase activity"/>
    <property type="evidence" value="ECO:0007669"/>
    <property type="project" value="UniProtKB-KW"/>
</dbReference>
<comment type="caution">
    <text evidence="2">The sequence shown here is derived from an EMBL/GenBank/DDBJ whole genome shotgun (WGS) entry which is preliminary data.</text>
</comment>
<dbReference type="SMART" id="SM00471">
    <property type="entry name" value="HDc"/>
    <property type="match status" value="1"/>
</dbReference>
<evidence type="ECO:0000313" key="2">
    <source>
        <dbReference type="EMBL" id="MBB4248005.1"/>
    </source>
</evidence>
<dbReference type="PROSITE" id="PS51832">
    <property type="entry name" value="HD_GYP"/>
    <property type="match status" value="1"/>
</dbReference>
<dbReference type="Pfam" id="PF11871">
    <property type="entry name" value="DUF3391"/>
    <property type="match status" value="1"/>
</dbReference>
<keyword evidence="2" id="KW-0808">Transferase</keyword>
<dbReference type="PANTHER" id="PTHR43155:SF2">
    <property type="entry name" value="CYCLIC DI-GMP PHOSPHODIESTERASE PA4108"/>
    <property type="match status" value="1"/>
</dbReference>
<gene>
    <name evidence="2" type="ORF">GGD90_002391</name>
</gene>
<feature type="domain" description="HD-GYP" evidence="1">
    <location>
        <begin position="137"/>
        <end position="335"/>
    </location>
</feature>
<dbReference type="Pfam" id="PF13487">
    <property type="entry name" value="HD_5"/>
    <property type="match status" value="1"/>
</dbReference>
<dbReference type="CDD" id="cd00077">
    <property type="entry name" value="HDc"/>
    <property type="match status" value="1"/>
</dbReference>
<dbReference type="EMBL" id="JACIGE010000008">
    <property type="protein sequence ID" value="MBB4248005.1"/>
    <property type="molecule type" value="Genomic_DNA"/>
</dbReference>
<accession>A0A840G7Z3</accession>
<reference evidence="2 3" key="1">
    <citation type="submission" date="2020-08" db="EMBL/GenBank/DDBJ databases">
        <title>Genome sequencing of Purple Non-Sulfur Bacteria from various extreme environments.</title>
        <authorList>
            <person name="Mayer M."/>
        </authorList>
    </citation>
    <scope>NUCLEOTIDE SEQUENCE [LARGE SCALE GENOMIC DNA]</scope>
    <source>
        <strain evidence="2 3">2761</strain>
    </source>
</reference>
<dbReference type="OrthoDB" id="9764808at2"/>
<dbReference type="InterPro" id="IPR037522">
    <property type="entry name" value="HD_GYP_dom"/>
</dbReference>
<dbReference type="AlphaFoldDB" id="A0A840G7Z3"/>
<dbReference type="InterPro" id="IPR003607">
    <property type="entry name" value="HD/PDEase_dom"/>
</dbReference>
<dbReference type="InterPro" id="IPR021812">
    <property type="entry name" value="DUF3391"/>
</dbReference>